<dbReference type="Pfam" id="PF00188">
    <property type="entry name" value="CAP"/>
    <property type="match status" value="1"/>
</dbReference>
<evidence type="ECO:0000256" key="1">
    <source>
        <dbReference type="SAM" id="SignalP"/>
    </source>
</evidence>
<sequence>MRTFATALVVLGLMASPAFGQEPDPDDPLLPPVGTCAHEDNAEAHHRLQRLSMHCLLDALRERGELRRLRSSVDLRHSATYKARRIADCKVFSHYPCGDRLASSFDQAGVTQRGRWLVGENLAYGVAEDSSPRRILIKWLTSKTHRAVLADERFTYSGIRRRRLKMKGAPTGSVIWVLHVGVPRGR</sequence>
<feature type="signal peptide" evidence="1">
    <location>
        <begin position="1"/>
        <end position="20"/>
    </location>
</feature>
<accession>A0A6J4SRJ6</accession>
<gene>
    <name evidence="3" type="ORF">AVDCRST_MAG85-1906</name>
</gene>
<feature type="domain" description="SCP" evidence="2">
    <location>
        <begin position="58"/>
        <end position="160"/>
    </location>
</feature>
<dbReference type="EMBL" id="CADCVT010000207">
    <property type="protein sequence ID" value="CAA9503372.1"/>
    <property type="molecule type" value="Genomic_DNA"/>
</dbReference>
<dbReference type="InterPro" id="IPR014044">
    <property type="entry name" value="CAP_dom"/>
</dbReference>
<dbReference type="InterPro" id="IPR035940">
    <property type="entry name" value="CAP_sf"/>
</dbReference>
<dbReference type="AlphaFoldDB" id="A0A6J4SRJ6"/>
<evidence type="ECO:0000313" key="3">
    <source>
        <dbReference type="EMBL" id="CAA9503372.1"/>
    </source>
</evidence>
<dbReference type="SUPFAM" id="SSF55797">
    <property type="entry name" value="PR-1-like"/>
    <property type="match status" value="1"/>
</dbReference>
<protein>
    <recommendedName>
        <fullName evidence="2">SCP domain-containing protein</fullName>
    </recommendedName>
</protein>
<proteinExistence type="predicted"/>
<dbReference type="Gene3D" id="3.40.33.10">
    <property type="entry name" value="CAP"/>
    <property type="match status" value="1"/>
</dbReference>
<evidence type="ECO:0000259" key="2">
    <source>
        <dbReference type="Pfam" id="PF00188"/>
    </source>
</evidence>
<organism evidence="3">
    <name type="scientific">uncultured Solirubrobacteraceae bacterium</name>
    <dbReference type="NCBI Taxonomy" id="1162706"/>
    <lineage>
        <taxon>Bacteria</taxon>
        <taxon>Bacillati</taxon>
        <taxon>Actinomycetota</taxon>
        <taxon>Thermoleophilia</taxon>
        <taxon>Solirubrobacterales</taxon>
        <taxon>Solirubrobacteraceae</taxon>
        <taxon>environmental samples</taxon>
    </lineage>
</organism>
<reference evidence="3" key="1">
    <citation type="submission" date="2020-02" db="EMBL/GenBank/DDBJ databases">
        <authorList>
            <person name="Meier V. D."/>
        </authorList>
    </citation>
    <scope>NUCLEOTIDE SEQUENCE</scope>
    <source>
        <strain evidence="3">AVDCRST_MAG85</strain>
    </source>
</reference>
<feature type="chain" id="PRO_5027052664" description="SCP domain-containing protein" evidence="1">
    <location>
        <begin position="21"/>
        <end position="186"/>
    </location>
</feature>
<name>A0A6J4SRJ6_9ACTN</name>
<keyword evidence="1" id="KW-0732">Signal</keyword>